<dbReference type="Pfam" id="PF16655">
    <property type="entry name" value="PhoD_N"/>
    <property type="match status" value="1"/>
</dbReference>
<dbReference type="PANTHER" id="PTHR43606">
    <property type="entry name" value="PHOSPHATASE, PUTATIVE (AFU_ORTHOLOGUE AFUA_6G08710)-RELATED"/>
    <property type="match status" value="1"/>
</dbReference>
<dbReference type="PANTHER" id="PTHR43606:SF7">
    <property type="entry name" value="PHOSPHATASE, PUTATIVE (AFU_ORTHOLOGUE AFUA_6G08710)-RELATED"/>
    <property type="match status" value="1"/>
</dbReference>
<keyword evidence="4" id="KW-1185">Reference proteome</keyword>
<dbReference type="Gene3D" id="2.60.40.380">
    <property type="entry name" value="Purple acid phosphatase-like, N-terminal"/>
    <property type="match status" value="1"/>
</dbReference>
<dbReference type="STRING" id="98765.A0A2R6PNC0"/>
<accession>A0A2R6PNC0</accession>
<evidence type="ECO:0000259" key="2">
    <source>
        <dbReference type="Pfam" id="PF16655"/>
    </source>
</evidence>
<keyword evidence="1" id="KW-0732">Signal</keyword>
<dbReference type="InterPro" id="IPR052900">
    <property type="entry name" value="Phospholipid_Metab_Enz"/>
</dbReference>
<name>A0A2R6PNC0_9APHY</name>
<proteinExistence type="predicted"/>
<dbReference type="Proteomes" id="UP000186601">
    <property type="component" value="Unassembled WGS sequence"/>
</dbReference>
<protein>
    <recommendedName>
        <fullName evidence="2">Phospholipase D N-terminal domain-containing protein</fullName>
    </recommendedName>
</protein>
<reference evidence="3 4" key="1">
    <citation type="submission" date="2018-02" db="EMBL/GenBank/DDBJ databases">
        <title>Genome sequence of the basidiomycete white-rot fungus Phlebia centrifuga.</title>
        <authorList>
            <person name="Granchi Z."/>
            <person name="Peng M."/>
            <person name="de Vries R.P."/>
            <person name="Hilden K."/>
            <person name="Makela M.R."/>
            <person name="Grigoriev I."/>
            <person name="Riley R."/>
        </authorList>
    </citation>
    <scope>NUCLEOTIDE SEQUENCE [LARGE SCALE GENOMIC DNA]</scope>
    <source>
        <strain evidence="3 4">FBCC195</strain>
    </source>
</reference>
<evidence type="ECO:0000256" key="1">
    <source>
        <dbReference type="SAM" id="SignalP"/>
    </source>
</evidence>
<evidence type="ECO:0000313" key="4">
    <source>
        <dbReference type="Proteomes" id="UP000186601"/>
    </source>
</evidence>
<dbReference type="InterPro" id="IPR032093">
    <property type="entry name" value="PhoD_N"/>
</dbReference>
<sequence length="226" mass="25350">MRAALLIFFVSALSVQATKYLDRNLAYSSPFVGYSEFSHDTREIQARHIQHAKRQMIDSTGFDDEHYPTFYGGDFSNGDPFDDSILLWTRAVPLGSGPDQSVPVCVSFKIFDNAKLSGKPLDSGEAFSSYDVDFTLKVEAQNLKPDTKYWYRFADCTNPATVSPIGATRTLSSPDSNAKIGRKVLGRELATVFDYRQRLNQYRTDPGLIAAHEAGPWITVWYVNQP</sequence>
<evidence type="ECO:0000313" key="3">
    <source>
        <dbReference type="EMBL" id="PSR94097.1"/>
    </source>
</evidence>
<dbReference type="EMBL" id="MLYV02000463">
    <property type="protein sequence ID" value="PSR94097.1"/>
    <property type="molecule type" value="Genomic_DNA"/>
</dbReference>
<comment type="caution">
    <text evidence="3">The sequence shown here is derived from an EMBL/GenBank/DDBJ whole genome shotgun (WGS) entry which is preliminary data.</text>
</comment>
<organism evidence="3 4">
    <name type="scientific">Hermanssonia centrifuga</name>
    <dbReference type="NCBI Taxonomy" id="98765"/>
    <lineage>
        <taxon>Eukaryota</taxon>
        <taxon>Fungi</taxon>
        <taxon>Dikarya</taxon>
        <taxon>Basidiomycota</taxon>
        <taxon>Agaricomycotina</taxon>
        <taxon>Agaricomycetes</taxon>
        <taxon>Polyporales</taxon>
        <taxon>Meruliaceae</taxon>
        <taxon>Hermanssonia</taxon>
    </lineage>
</organism>
<feature type="domain" description="Phospholipase D N-terminal" evidence="2">
    <location>
        <begin position="78"/>
        <end position="170"/>
    </location>
</feature>
<dbReference type="AlphaFoldDB" id="A0A2R6PNC0"/>
<dbReference type="OrthoDB" id="29024at2759"/>
<gene>
    <name evidence="3" type="ORF">PHLCEN_2v4525</name>
</gene>
<feature type="signal peptide" evidence="1">
    <location>
        <begin position="1"/>
        <end position="17"/>
    </location>
</feature>
<feature type="chain" id="PRO_5015308071" description="Phospholipase D N-terminal domain-containing protein" evidence="1">
    <location>
        <begin position="18"/>
        <end position="226"/>
    </location>
</feature>